<evidence type="ECO:0000313" key="3">
    <source>
        <dbReference type="Proteomes" id="UP000187172"/>
    </source>
</evidence>
<feature type="domain" description="Histidine kinase/HSP90-like ATPase" evidence="1">
    <location>
        <begin position="9"/>
        <end position="92"/>
    </location>
</feature>
<comment type="caution">
    <text evidence="2">The sequence shown here is derived from an EMBL/GenBank/DDBJ whole genome shotgun (WGS) entry which is preliminary data.</text>
</comment>
<accession>A0A1R1F4A5</accession>
<dbReference type="Proteomes" id="UP000187172">
    <property type="component" value="Unassembled WGS sequence"/>
</dbReference>
<dbReference type="STRING" id="297318.BK138_10490"/>
<dbReference type="Gene3D" id="3.30.565.10">
    <property type="entry name" value="Histidine kinase-like ATPase, C-terminal domain"/>
    <property type="match status" value="1"/>
</dbReference>
<reference evidence="2 3" key="1">
    <citation type="submission" date="2016-11" db="EMBL/GenBank/DDBJ databases">
        <title>Paenibacillus species isolates.</title>
        <authorList>
            <person name="Beno S.M."/>
        </authorList>
    </citation>
    <scope>NUCLEOTIDE SEQUENCE [LARGE SCALE GENOMIC DNA]</scope>
    <source>
        <strain evidence="2 3">FSL R5-0378</strain>
    </source>
</reference>
<organism evidence="2 3">
    <name type="scientific">Paenibacillus rhizosphaerae</name>
    <dbReference type="NCBI Taxonomy" id="297318"/>
    <lineage>
        <taxon>Bacteria</taxon>
        <taxon>Bacillati</taxon>
        <taxon>Bacillota</taxon>
        <taxon>Bacilli</taxon>
        <taxon>Bacillales</taxon>
        <taxon>Paenibacillaceae</taxon>
        <taxon>Paenibacillus</taxon>
    </lineage>
</organism>
<dbReference type="SUPFAM" id="SSF55874">
    <property type="entry name" value="ATPase domain of HSP90 chaperone/DNA topoisomerase II/histidine kinase"/>
    <property type="match status" value="1"/>
</dbReference>
<gene>
    <name evidence="2" type="ORF">BK138_10490</name>
</gene>
<sequence>MWRIDPFCFRIIVDNLFQNVIRHAKVGRYIGIFCREQDGEMVVGIRDRGPGMAYRSDAKGAEIGLSIVSLMIRDKNLKYKIDSGNNGTTIYIST</sequence>
<dbReference type="InterPro" id="IPR003594">
    <property type="entry name" value="HATPase_dom"/>
</dbReference>
<name>A0A1R1F4A5_9BACL</name>
<keyword evidence="3" id="KW-1185">Reference proteome</keyword>
<dbReference type="Pfam" id="PF02518">
    <property type="entry name" value="HATPase_c"/>
    <property type="match status" value="1"/>
</dbReference>
<dbReference type="RefSeq" id="WP_076169109.1">
    <property type="nucleotide sequence ID" value="NZ_MRTP01000001.1"/>
</dbReference>
<dbReference type="AlphaFoldDB" id="A0A1R1F4A5"/>
<dbReference type="EMBL" id="MRTP01000001">
    <property type="protein sequence ID" value="OMF58881.1"/>
    <property type="molecule type" value="Genomic_DNA"/>
</dbReference>
<evidence type="ECO:0000313" key="2">
    <source>
        <dbReference type="EMBL" id="OMF58881.1"/>
    </source>
</evidence>
<evidence type="ECO:0000259" key="1">
    <source>
        <dbReference type="Pfam" id="PF02518"/>
    </source>
</evidence>
<proteinExistence type="predicted"/>
<protein>
    <recommendedName>
        <fullName evidence="1">Histidine kinase/HSP90-like ATPase domain-containing protein</fullName>
    </recommendedName>
</protein>
<dbReference type="InterPro" id="IPR036890">
    <property type="entry name" value="HATPase_C_sf"/>
</dbReference>